<protein>
    <submittedName>
        <fullName evidence="1">Uncharacterized protein</fullName>
    </submittedName>
</protein>
<accession>A0ABS8G1S6</accession>
<comment type="caution">
    <text evidence="1">The sequence shown here is derived from an EMBL/GenBank/DDBJ whole genome shotgun (WGS) entry which is preliminary data.</text>
</comment>
<evidence type="ECO:0000313" key="2">
    <source>
        <dbReference type="Proteomes" id="UP001198151"/>
    </source>
</evidence>
<keyword evidence="2" id="KW-1185">Reference proteome</keyword>
<organism evidence="1 2">
    <name type="scientific">Ruminococcus turbiniformis</name>
    <dbReference type="NCBI Taxonomy" id="2881258"/>
    <lineage>
        <taxon>Bacteria</taxon>
        <taxon>Bacillati</taxon>
        <taxon>Bacillota</taxon>
        <taxon>Clostridia</taxon>
        <taxon>Eubacteriales</taxon>
        <taxon>Oscillospiraceae</taxon>
        <taxon>Ruminococcus</taxon>
    </lineage>
</organism>
<dbReference type="EMBL" id="JAJEQX010000054">
    <property type="protein sequence ID" value="MCC2256176.1"/>
    <property type="molecule type" value="Genomic_DNA"/>
</dbReference>
<sequence length="56" mass="6422">MVTAKAINDNWSEYDKKVAQCHLANYGIIFLDSYGCPIDDEYATEELYEAYYSSAK</sequence>
<gene>
    <name evidence="1" type="ORF">LKD70_17480</name>
</gene>
<name>A0ABS8G1S6_9FIRM</name>
<evidence type="ECO:0000313" key="1">
    <source>
        <dbReference type="EMBL" id="MCC2256176.1"/>
    </source>
</evidence>
<dbReference type="Proteomes" id="UP001198151">
    <property type="component" value="Unassembled WGS sequence"/>
</dbReference>
<reference evidence="1 2" key="1">
    <citation type="submission" date="2021-10" db="EMBL/GenBank/DDBJ databases">
        <title>Anaerobic single-cell dispensing facilitates the cultivation of human gut bacteria.</title>
        <authorList>
            <person name="Afrizal A."/>
        </authorList>
    </citation>
    <scope>NUCLEOTIDE SEQUENCE [LARGE SCALE GENOMIC DNA]</scope>
    <source>
        <strain evidence="1 2">CLA-AA-H200</strain>
    </source>
</reference>
<proteinExistence type="predicted"/>
<dbReference type="RefSeq" id="WP_227709154.1">
    <property type="nucleotide sequence ID" value="NZ_JAJEQX010000054.1"/>
</dbReference>